<evidence type="ECO:0000313" key="1">
    <source>
        <dbReference type="EMBL" id="THV52981.1"/>
    </source>
</evidence>
<reference evidence="1 2" key="1">
    <citation type="submission" date="2017-12" db="EMBL/GenBank/DDBJ databases">
        <title>Comparative genomics of Botrytis spp.</title>
        <authorList>
            <person name="Valero-Jimenez C.A."/>
            <person name="Tapia P."/>
            <person name="Veloso J."/>
            <person name="Silva-Moreno E."/>
            <person name="Staats M."/>
            <person name="Valdes J.H."/>
            <person name="Van Kan J.A.L."/>
        </authorList>
    </citation>
    <scope>NUCLEOTIDE SEQUENCE [LARGE SCALE GENOMIC DNA]</scope>
    <source>
        <strain evidence="1 2">MUCL435</strain>
    </source>
</reference>
<dbReference type="Proteomes" id="UP000308671">
    <property type="component" value="Unassembled WGS sequence"/>
</dbReference>
<dbReference type="EMBL" id="PQXL01000063">
    <property type="protein sequence ID" value="THV52981.1"/>
    <property type="molecule type" value="Genomic_DNA"/>
</dbReference>
<gene>
    <name evidence="1" type="ORF">BGAL_0063g00390</name>
</gene>
<protein>
    <submittedName>
        <fullName evidence="1">Uncharacterized protein</fullName>
    </submittedName>
</protein>
<evidence type="ECO:0000313" key="2">
    <source>
        <dbReference type="Proteomes" id="UP000308671"/>
    </source>
</evidence>
<accession>A0A4S8R758</accession>
<comment type="caution">
    <text evidence="1">The sequence shown here is derived from an EMBL/GenBank/DDBJ whole genome shotgun (WGS) entry which is preliminary data.</text>
</comment>
<name>A0A4S8R758_9HELO</name>
<organism evidence="1 2">
    <name type="scientific">Botrytis galanthina</name>
    <dbReference type="NCBI Taxonomy" id="278940"/>
    <lineage>
        <taxon>Eukaryota</taxon>
        <taxon>Fungi</taxon>
        <taxon>Dikarya</taxon>
        <taxon>Ascomycota</taxon>
        <taxon>Pezizomycotina</taxon>
        <taxon>Leotiomycetes</taxon>
        <taxon>Helotiales</taxon>
        <taxon>Sclerotiniaceae</taxon>
        <taxon>Botrytis</taxon>
    </lineage>
</organism>
<dbReference type="OrthoDB" id="10359878at2759"/>
<keyword evidence="2" id="KW-1185">Reference proteome</keyword>
<dbReference type="AlphaFoldDB" id="A0A4S8R758"/>
<sequence length="67" mass="7286">MTTKLVSNRKQHGMIRCGRAAASGHARRAYKVVQIIQLETEIPAESFEASEGFGLEPHSFVLSTGGK</sequence>
<proteinExistence type="predicted"/>